<evidence type="ECO:0000256" key="7">
    <source>
        <dbReference type="SAM" id="MobiDB-lite"/>
    </source>
</evidence>
<keyword evidence="4 6" id="KW-0808">Transferase</keyword>
<dbReference type="HAMAP" id="MF_00074">
    <property type="entry name" value="16SrRNA_methyltr_G"/>
    <property type="match status" value="1"/>
</dbReference>
<evidence type="ECO:0000256" key="1">
    <source>
        <dbReference type="ARBA" id="ARBA00022490"/>
    </source>
</evidence>
<keyword evidence="2 6" id="KW-0698">rRNA processing</keyword>
<reference evidence="9" key="1">
    <citation type="journal article" date="2019" name="Int. J. Syst. Evol. Microbiol.">
        <title>The Global Catalogue of Microorganisms (GCM) 10K type strain sequencing project: providing services to taxonomists for standard genome sequencing and annotation.</title>
        <authorList>
            <consortium name="The Broad Institute Genomics Platform"/>
            <consortium name="The Broad Institute Genome Sequencing Center for Infectious Disease"/>
            <person name="Wu L."/>
            <person name="Ma J."/>
        </authorList>
    </citation>
    <scope>NUCLEOTIDE SEQUENCE [LARGE SCALE GENOMIC DNA]</scope>
    <source>
        <strain evidence="9">CCUG 57263</strain>
    </source>
</reference>
<sequence length="244" mass="27865">MSSESVAASFAGRLKQEGIELIPVQLEQFATYYRELVTWNEKMNLTGITEEEQVYIKHFYDSLSLSFFLDLQEIRTLADIGSGAGFPSIPLKIAFPHLRVTIIDSLKKRIGFLEHLVQQLSLSEVELIHGRAEDWGRQSGYRDHFDMVTARAVARQSVLNEFCLPFVRKGGWFAAMKGTNPHEEVEESSFSMIELKAKLVQIYRMELPIEQAERHIVVLQKTGETPRKYPRPAGTPLKKPLVRT</sequence>
<keyword evidence="5 6" id="KW-0949">S-adenosyl-L-methionine</keyword>
<feature type="region of interest" description="Disordered" evidence="7">
    <location>
        <begin position="223"/>
        <end position="244"/>
    </location>
</feature>
<dbReference type="SUPFAM" id="SSF53335">
    <property type="entry name" value="S-adenosyl-L-methionine-dependent methyltransferases"/>
    <property type="match status" value="1"/>
</dbReference>
<accession>A0ABW3DG11</accession>
<dbReference type="InterPro" id="IPR003682">
    <property type="entry name" value="rRNA_ssu_MeTfrase_G"/>
</dbReference>
<feature type="binding site" evidence="6">
    <location>
        <position position="81"/>
    </location>
    <ligand>
        <name>S-adenosyl-L-methionine</name>
        <dbReference type="ChEBI" id="CHEBI:59789"/>
    </ligand>
</feature>
<evidence type="ECO:0000256" key="3">
    <source>
        <dbReference type="ARBA" id="ARBA00022603"/>
    </source>
</evidence>
<comment type="subcellular location">
    <subcellularLocation>
        <location evidence="6">Cytoplasm</location>
    </subcellularLocation>
</comment>
<dbReference type="EC" id="2.1.1.-" evidence="6"/>
<evidence type="ECO:0000313" key="9">
    <source>
        <dbReference type="Proteomes" id="UP001597120"/>
    </source>
</evidence>
<dbReference type="GO" id="GO:0008168">
    <property type="term" value="F:methyltransferase activity"/>
    <property type="evidence" value="ECO:0007669"/>
    <property type="project" value="UniProtKB-KW"/>
</dbReference>
<proteinExistence type="inferred from homology"/>
<comment type="similarity">
    <text evidence="6">Belongs to the methyltransferase superfamily. RNA methyltransferase RsmG family.</text>
</comment>
<evidence type="ECO:0000256" key="4">
    <source>
        <dbReference type="ARBA" id="ARBA00022679"/>
    </source>
</evidence>
<gene>
    <name evidence="6 8" type="primary">rsmG</name>
    <name evidence="8" type="ORF">ACFQ03_22040</name>
</gene>
<dbReference type="GO" id="GO:0032259">
    <property type="term" value="P:methylation"/>
    <property type="evidence" value="ECO:0007669"/>
    <property type="project" value="UniProtKB-KW"/>
</dbReference>
<keyword evidence="1 6" id="KW-0963">Cytoplasm</keyword>
<dbReference type="InterPro" id="IPR029063">
    <property type="entry name" value="SAM-dependent_MTases_sf"/>
</dbReference>
<name>A0ABW3DG11_9BACL</name>
<evidence type="ECO:0000313" key="8">
    <source>
        <dbReference type="EMBL" id="MFD0871811.1"/>
    </source>
</evidence>
<dbReference type="NCBIfam" id="TIGR00138">
    <property type="entry name" value="rsmG_gidB"/>
    <property type="match status" value="1"/>
</dbReference>
<keyword evidence="3 6" id="KW-0489">Methyltransferase</keyword>
<feature type="binding site" evidence="6">
    <location>
        <position position="86"/>
    </location>
    <ligand>
        <name>S-adenosyl-L-methionine</name>
        <dbReference type="ChEBI" id="CHEBI:59789"/>
    </ligand>
</feature>
<comment type="function">
    <text evidence="6">Specifically methylates the N7 position of guanine in position 535 of 16S rRNA.</text>
</comment>
<dbReference type="PANTHER" id="PTHR31760">
    <property type="entry name" value="S-ADENOSYL-L-METHIONINE-DEPENDENT METHYLTRANSFERASES SUPERFAMILY PROTEIN"/>
    <property type="match status" value="1"/>
</dbReference>
<dbReference type="RefSeq" id="WP_144937106.1">
    <property type="nucleotide sequence ID" value="NZ_JBHTIU010000089.1"/>
</dbReference>
<dbReference type="CDD" id="cd02440">
    <property type="entry name" value="AdoMet_MTases"/>
    <property type="match status" value="1"/>
</dbReference>
<dbReference type="PIRSF" id="PIRSF003078">
    <property type="entry name" value="GidB"/>
    <property type="match status" value="1"/>
</dbReference>
<comment type="caution">
    <text evidence="6">Lacks conserved residue(s) required for the propagation of feature annotation.</text>
</comment>
<keyword evidence="9" id="KW-1185">Reference proteome</keyword>
<protein>
    <recommendedName>
        <fullName evidence="6">Ribosomal RNA small subunit methyltransferase G</fullName>
        <ecNumber evidence="6">2.1.1.-</ecNumber>
    </recommendedName>
    <alternativeName>
        <fullName evidence="6">16S rRNA 7-methylguanosine methyltransferase</fullName>
        <shortName evidence="6">16S rRNA m7G methyltransferase</shortName>
    </alternativeName>
</protein>
<dbReference type="PANTHER" id="PTHR31760:SF0">
    <property type="entry name" value="S-ADENOSYL-L-METHIONINE-DEPENDENT METHYLTRANSFERASES SUPERFAMILY PROTEIN"/>
    <property type="match status" value="1"/>
</dbReference>
<dbReference type="EMBL" id="JBHTIU010000089">
    <property type="protein sequence ID" value="MFD0871811.1"/>
    <property type="molecule type" value="Genomic_DNA"/>
</dbReference>
<dbReference type="Proteomes" id="UP001597120">
    <property type="component" value="Unassembled WGS sequence"/>
</dbReference>
<comment type="caution">
    <text evidence="8">The sequence shown here is derived from an EMBL/GenBank/DDBJ whole genome shotgun (WGS) entry which is preliminary data.</text>
</comment>
<dbReference type="Gene3D" id="3.40.50.150">
    <property type="entry name" value="Vaccinia Virus protein VP39"/>
    <property type="match status" value="1"/>
</dbReference>
<evidence type="ECO:0000256" key="2">
    <source>
        <dbReference type="ARBA" id="ARBA00022552"/>
    </source>
</evidence>
<feature type="binding site" evidence="6">
    <location>
        <position position="151"/>
    </location>
    <ligand>
        <name>S-adenosyl-L-methionine</name>
        <dbReference type="ChEBI" id="CHEBI:59789"/>
    </ligand>
</feature>
<feature type="binding site" evidence="6">
    <location>
        <begin position="132"/>
        <end position="133"/>
    </location>
    <ligand>
        <name>S-adenosyl-L-methionine</name>
        <dbReference type="ChEBI" id="CHEBI:59789"/>
    </ligand>
</feature>
<dbReference type="Pfam" id="PF02527">
    <property type="entry name" value="GidB"/>
    <property type="match status" value="1"/>
</dbReference>
<evidence type="ECO:0000256" key="5">
    <source>
        <dbReference type="ARBA" id="ARBA00022691"/>
    </source>
</evidence>
<evidence type="ECO:0000256" key="6">
    <source>
        <dbReference type="HAMAP-Rule" id="MF_00074"/>
    </source>
</evidence>
<organism evidence="8 9">
    <name type="scientific">Paenibacillus residui</name>
    <dbReference type="NCBI Taxonomy" id="629724"/>
    <lineage>
        <taxon>Bacteria</taxon>
        <taxon>Bacillati</taxon>
        <taxon>Bacillota</taxon>
        <taxon>Bacilli</taxon>
        <taxon>Bacillales</taxon>
        <taxon>Paenibacillaceae</taxon>
        <taxon>Paenibacillus</taxon>
    </lineage>
</organism>